<evidence type="ECO:0000313" key="4">
    <source>
        <dbReference type="EMBL" id="KUO16543.1"/>
    </source>
</evidence>
<evidence type="ECO:0000259" key="2">
    <source>
        <dbReference type="Pfam" id="PF13472"/>
    </source>
</evidence>
<dbReference type="Gene3D" id="3.40.50.1110">
    <property type="entry name" value="SGNH hydrolase"/>
    <property type="match status" value="2"/>
</dbReference>
<dbReference type="InterPro" id="IPR037461">
    <property type="entry name" value="CtCE2-like_dom"/>
</dbReference>
<feature type="signal peptide" evidence="1">
    <location>
        <begin position="1"/>
        <end position="40"/>
    </location>
</feature>
<proteinExistence type="predicted"/>
<dbReference type="InterPro" id="IPR036514">
    <property type="entry name" value="SGNH_hydro_sf"/>
</dbReference>
<dbReference type="Proteomes" id="UP000053260">
    <property type="component" value="Unassembled WGS sequence"/>
</dbReference>
<name>A0A101UTF1_9ACTN</name>
<protein>
    <submittedName>
        <fullName evidence="4">Aromatic ring-opening dioxygenase LigA</fullName>
    </submittedName>
</protein>
<dbReference type="PANTHER" id="PTHR37834">
    <property type="entry name" value="GDSL-LIKE LIPASE/ACYLHYDROLASE DOMAIN PROTEIN (AFU_ORTHOLOGUE AFUA_2G00620)"/>
    <property type="match status" value="1"/>
</dbReference>
<feature type="domain" description="Carbohydrate esterase 2 N-terminal" evidence="3">
    <location>
        <begin position="54"/>
        <end position="151"/>
    </location>
</feature>
<accession>A0A101UTF1</accession>
<keyword evidence="1" id="KW-0732">Signal</keyword>
<keyword evidence="4" id="KW-0223">Dioxygenase</keyword>
<evidence type="ECO:0000313" key="5">
    <source>
        <dbReference type="Proteomes" id="UP000053260"/>
    </source>
</evidence>
<feature type="domain" description="SGNH hydrolase-type esterase" evidence="2">
    <location>
        <begin position="161"/>
        <end position="331"/>
    </location>
</feature>
<feature type="domain" description="SGNH hydrolase-type esterase" evidence="2">
    <location>
        <begin position="483"/>
        <end position="654"/>
    </location>
</feature>
<comment type="caution">
    <text evidence="4">The sequence shown here is derived from an EMBL/GenBank/DDBJ whole genome shotgun (WGS) entry which is preliminary data.</text>
</comment>
<dbReference type="GO" id="GO:0051213">
    <property type="term" value="F:dioxygenase activity"/>
    <property type="evidence" value="ECO:0007669"/>
    <property type="project" value="UniProtKB-KW"/>
</dbReference>
<dbReference type="STRING" id="909626.AQJ91_35230"/>
<dbReference type="AlphaFoldDB" id="A0A101UTF1"/>
<dbReference type="EMBL" id="LMXB01000086">
    <property type="protein sequence ID" value="KUO16543.1"/>
    <property type="molecule type" value="Genomic_DNA"/>
</dbReference>
<dbReference type="InterPro" id="IPR052762">
    <property type="entry name" value="PCW_deacetylase/CE"/>
</dbReference>
<organism evidence="4 5">
    <name type="scientific">Streptomyces dysideae</name>
    <dbReference type="NCBI Taxonomy" id="909626"/>
    <lineage>
        <taxon>Bacteria</taxon>
        <taxon>Bacillati</taxon>
        <taxon>Actinomycetota</taxon>
        <taxon>Actinomycetes</taxon>
        <taxon>Kitasatosporales</taxon>
        <taxon>Streptomycetaceae</taxon>
        <taxon>Streptomyces</taxon>
    </lineage>
</organism>
<dbReference type="GO" id="GO:0052689">
    <property type="term" value="F:carboxylic ester hydrolase activity"/>
    <property type="evidence" value="ECO:0007669"/>
    <property type="project" value="InterPro"/>
</dbReference>
<dbReference type="Pfam" id="PF17996">
    <property type="entry name" value="CE2_N"/>
    <property type="match status" value="1"/>
</dbReference>
<dbReference type="InterPro" id="IPR013830">
    <property type="entry name" value="SGNH_hydro"/>
</dbReference>
<dbReference type="InterPro" id="IPR040794">
    <property type="entry name" value="CE2_N"/>
</dbReference>
<keyword evidence="5" id="KW-1185">Reference proteome</keyword>
<dbReference type="SUPFAM" id="SSF52266">
    <property type="entry name" value="SGNH hydrolase"/>
    <property type="match status" value="2"/>
</dbReference>
<dbReference type="Pfam" id="PF13472">
    <property type="entry name" value="Lipase_GDSL_2"/>
    <property type="match status" value="2"/>
</dbReference>
<evidence type="ECO:0000256" key="1">
    <source>
        <dbReference type="SAM" id="SignalP"/>
    </source>
</evidence>
<dbReference type="RefSeq" id="WP_067029757.1">
    <property type="nucleotide sequence ID" value="NZ_KQ949104.1"/>
</dbReference>
<evidence type="ECO:0000259" key="3">
    <source>
        <dbReference type="Pfam" id="PF17996"/>
    </source>
</evidence>
<gene>
    <name evidence="4" type="ORF">AQJ91_35230</name>
</gene>
<feature type="chain" id="PRO_5007108397" evidence="1">
    <location>
        <begin position="41"/>
        <end position="669"/>
    </location>
</feature>
<reference evidence="4 5" key="1">
    <citation type="submission" date="2015-10" db="EMBL/GenBank/DDBJ databases">
        <title>Draft genome sequence of Streptomyces sp. RV15, isolated from a marine sponge.</title>
        <authorList>
            <person name="Ruckert C."/>
            <person name="Abdelmohsen U.R."/>
            <person name="Winkler A."/>
            <person name="Hentschel U."/>
            <person name="Kalinowski J."/>
            <person name="Kampfer P."/>
            <person name="Glaeser S."/>
        </authorList>
    </citation>
    <scope>NUCLEOTIDE SEQUENCE [LARGE SCALE GENOMIC DNA]</scope>
    <source>
        <strain evidence="4 5">RV15</strain>
    </source>
</reference>
<dbReference type="OrthoDB" id="9801375at2"/>
<sequence length="669" mass="70777">MQTTPHSTPLRRVRHALSAVLTAVLTACLLSLAGGSPAQAAPGDGSVSDPDIGYVGRWDVGSGTAAVPGWTGAYLQTAFTGTTVKVRARDAVNLYASIDGGPDVFHAGVRGTVNLTPTPLSAGTHTLRISYRSGDTVFQGLVLDAGARTVSPDTPSGLVEFVGDSITAGALTDRLALDSYAWKTGERLGMRHTQIARAGYCLVARSGCTGLSTQFFKTASTGSQDWDFSRYRADAVVVNLGTNDIGHGVSGTAFQSAYTKFLGDLRATYPDAHLFAVQTLKKRYVTETRAAVSARANAGDARVHYVDTTGWLTDGADYEDGNGHPNEAGHTKFANRLAPVIGARLGSTATVKSAEAAAPGRPGDPNIKFVGRWDTRSSSTAYTPYWAGAYYRVGFTGRTVQLKQRGTIDFWARIDDGPVKFYDDVRGTVNLTPSPLSAGTHTLQVNYQVVAGSYRGDAVFQGLFLDSGATTFAPPAPGRLIEFVGDSITVGTTTSQNARTAYGWLIGERLGAEHTQVAQGGACLVAAADGCVGLEQQFTRLNPNAATPDWDFSRYRADAVVINLGTNDVGHGVSSTQFQAAYSSLLRKVRAAYPQAWIFALETFRGRYVPQTEAAVRAAVDGGDSRVSFVDTTGWLGSGDLTDSVHPNDQGHRVIADRLAPVIAARIGT</sequence>
<dbReference type="Gene3D" id="2.60.120.260">
    <property type="entry name" value="Galactose-binding domain-like"/>
    <property type="match status" value="2"/>
</dbReference>
<keyword evidence="4" id="KW-0560">Oxidoreductase</keyword>
<dbReference type="CDD" id="cd01831">
    <property type="entry name" value="Endoglucanase_E_like"/>
    <property type="match status" value="2"/>
</dbReference>
<dbReference type="PANTHER" id="PTHR37834:SF2">
    <property type="entry name" value="ESTERASE, SGNH HYDROLASE-TYPE"/>
    <property type="match status" value="1"/>
</dbReference>